<evidence type="ECO:0000259" key="5">
    <source>
        <dbReference type="Pfam" id="PF04542"/>
    </source>
</evidence>
<dbReference type="Pfam" id="PF08281">
    <property type="entry name" value="Sigma70_r4_2"/>
    <property type="match status" value="1"/>
</dbReference>
<protein>
    <submittedName>
        <fullName evidence="7">DNA-directed RNA polymerase sigma-70 factor</fullName>
    </submittedName>
</protein>
<dbReference type="GO" id="GO:0000428">
    <property type="term" value="C:DNA-directed RNA polymerase complex"/>
    <property type="evidence" value="ECO:0007669"/>
    <property type="project" value="UniProtKB-KW"/>
</dbReference>
<dbReference type="Proteomes" id="UP000606172">
    <property type="component" value="Unassembled WGS sequence"/>
</dbReference>
<sequence length="219" mass="24430">MNPSWTVRAPAAHHMAIPVDDALTPPTRDGTMDSDSALIERSTAEPELFAVLFDRHADEIFRYTARRLGAELAEDVVAEVFLIAFRGRARYDRVHQDARPWLYGIATNMVARHRRAERRRTRAMARVAADRPSSFDERVAERVSAEQLHPKLARALAALSAAERDLLLLIAWGNLGYDDAALALGIPVGTVRSRLHRLRAKVRRALGGIDPFTLESPHG</sequence>
<dbReference type="GO" id="GO:0003677">
    <property type="term" value="F:DNA binding"/>
    <property type="evidence" value="ECO:0007669"/>
    <property type="project" value="InterPro"/>
</dbReference>
<dbReference type="SUPFAM" id="SSF88659">
    <property type="entry name" value="Sigma3 and sigma4 domains of RNA polymerase sigma factors"/>
    <property type="match status" value="1"/>
</dbReference>
<organism evidence="7 8">
    <name type="scientific">Sinosporangium siamense</name>
    <dbReference type="NCBI Taxonomy" id="1367973"/>
    <lineage>
        <taxon>Bacteria</taxon>
        <taxon>Bacillati</taxon>
        <taxon>Actinomycetota</taxon>
        <taxon>Actinomycetes</taxon>
        <taxon>Streptosporangiales</taxon>
        <taxon>Streptosporangiaceae</taxon>
        <taxon>Sinosporangium</taxon>
    </lineage>
</organism>
<dbReference type="InterPro" id="IPR013249">
    <property type="entry name" value="RNA_pol_sigma70_r4_t2"/>
</dbReference>
<dbReference type="GO" id="GO:0016987">
    <property type="term" value="F:sigma factor activity"/>
    <property type="evidence" value="ECO:0007669"/>
    <property type="project" value="UniProtKB-KW"/>
</dbReference>
<evidence type="ECO:0000256" key="4">
    <source>
        <dbReference type="ARBA" id="ARBA00023163"/>
    </source>
</evidence>
<comment type="caution">
    <text evidence="7">The sequence shown here is derived from an EMBL/GenBank/DDBJ whole genome shotgun (WGS) entry which is preliminary data.</text>
</comment>
<dbReference type="InterPro" id="IPR013325">
    <property type="entry name" value="RNA_pol_sigma_r2"/>
</dbReference>
<dbReference type="AlphaFoldDB" id="A0A919RNY2"/>
<comment type="similarity">
    <text evidence="1">Belongs to the sigma-70 factor family. ECF subfamily.</text>
</comment>
<dbReference type="InterPro" id="IPR013324">
    <property type="entry name" value="RNA_pol_sigma_r3/r4-like"/>
</dbReference>
<dbReference type="EMBL" id="BOOW01000036">
    <property type="protein sequence ID" value="GII95484.1"/>
    <property type="molecule type" value="Genomic_DNA"/>
</dbReference>
<evidence type="ECO:0000259" key="6">
    <source>
        <dbReference type="Pfam" id="PF08281"/>
    </source>
</evidence>
<feature type="domain" description="RNA polymerase sigma factor 70 region 4 type 2" evidence="6">
    <location>
        <begin position="152"/>
        <end position="201"/>
    </location>
</feature>
<feature type="domain" description="RNA polymerase sigma-70 region 2" evidence="5">
    <location>
        <begin position="52"/>
        <end position="120"/>
    </location>
</feature>
<dbReference type="InterPro" id="IPR036388">
    <property type="entry name" value="WH-like_DNA-bd_sf"/>
</dbReference>
<keyword evidence="7" id="KW-0240">DNA-directed RNA polymerase</keyword>
<dbReference type="Gene3D" id="1.10.10.10">
    <property type="entry name" value="Winged helix-like DNA-binding domain superfamily/Winged helix DNA-binding domain"/>
    <property type="match status" value="1"/>
</dbReference>
<keyword evidence="4" id="KW-0804">Transcription</keyword>
<dbReference type="PANTHER" id="PTHR43133:SF25">
    <property type="entry name" value="RNA POLYMERASE SIGMA FACTOR RFAY-RELATED"/>
    <property type="match status" value="1"/>
</dbReference>
<dbReference type="Gene3D" id="1.10.1740.10">
    <property type="match status" value="1"/>
</dbReference>
<evidence type="ECO:0000313" key="7">
    <source>
        <dbReference type="EMBL" id="GII95484.1"/>
    </source>
</evidence>
<evidence type="ECO:0000256" key="2">
    <source>
        <dbReference type="ARBA" id="ARBA00023015"/>
    </source>
</evidence>
<dbReference type="InterPro" id="IPR039425">
    <property type="entry name" value="RNA_pol_sigma-70-like"/>
</dbReference>
<dbReference type="RefSeq" id="WP_307825804.1">
    <property type="nucleotide sequence ID" value="NZ_BOOW01000036.1"/>
</dbReference>
<evidence type="ECO:0000256" key="1">
    <source>
        <dbReference type="ARBA" id="ARBA00010641"/>
    </source>
</evidence>
<dbReference type="InterPro" id="IPR014284">
    <property type="entry name" value="RNA_pol_sigma-70_dom"/>
</dbReference>
<dbReference type="InterPro" id="IPR007627">
    <property type="entry name" value="RNA_pol_sigma70_r2"/>
</dbReference>
<name>A0A919RNY2_9ACTN</name>
<keyword evidence="3" id="KW-0731">Sigma factor</keyword>
<dbReference type="SUPFAM" id="SSF88946">
    <property type="entry name" value="Sigma2 domain of RNA polymerase sigma factors"/>
    <property type="match status" value="1"/>
</dbReference>
<keyword evidence="8" id="KW-1185">Reference proteome</keyword>
<gene>
    <name evidence="7" type="primary">rpoE_13</name>
    <name evidence="7" type="ORF">Ssi02_57150</name>
</gene>
<dbReference type="PANTHER" id="PTHR43133">
    <property type="entry name" value="RNA POLYMERASE ECF-TYPE SIGMA FACTO"/>
    <property type="match status" value="1"/>
</dbReference>
<evidence type="ECO:0000313" key="8">
    <source>
        <dbReference type="Proteomes" id="UP000606172"/>
    </source>
</evidence>
<reference evidence="7" key="1">
    <citation type="submission" date="2021-01" db="EMBL/GenBank/DDBJ databases">
        <title>Whole genome shotgun sequence of Sinosporangium siamense NBRC 109515.</title>
        <authorList>
            <person name="Komaki H."/>
            <person name="Tamura T."/>
        </authorList>
    </citation>
    <scope>NUCLEOTIDE SEQUENCE</scope>
    <source>
        <strain evidence="7">NBRC 109515</strain>
    </source>
</reference>
<dbReference type="Pfam" id="PF04542">
    <property type="entry name" value="Sigma70_r2"/>
    <property type="match status" value="1"/>
</dbReference>
<dbReference type="NCBIfam" id="TIGR02937">
    <property type="entry name" value="sigma70-ECF"/>
    <property type="match status" value="1"/>
</dbReference>
<proteinExistence type="inferred from homology"/>
<dbReference type="GO" id="GO:0006352">
    <property type="term" value="P:DNA-templated transcription initiation"/>
    <property type="evidence" value="ECO:0007669"/>
    <property type="project" value="InterPro"/>
</dbReference>
<accession>A0A919RNY2</accession>
<evidence type="ECO:0000256" key="3">
    <source>
        <dbReference type="ARBA" id="ARBA00023082"/>
    </source>
</evidence>
<keyword evidence="2" id="KW-0805">Transcription regulation</keyword>